<evidence type="ECO:0000313" key="3">
    <source>
        <dbReference type="Proteomes" id="UP000245464"/>
    </source>
</evidence>
<dbReference type="PANTHER" id="PTHR11803:SF39">
    <property type="entry name" value="2-IMINOBUTANOATE_2-IMINOPROPANOATE DEAMINASE"/>
    <property type="match status" value="1"/>
</dbReference>
<keyword evidence="4" id="KW-1185">Reference proteome</keyword>
<dbReference type="InterPro" id="IPR035959">
    <property type="entry name" value="RutC-like_sf"/>
</dbReference>
<name>A0A2W1GEY5_9PLEO</name>
<proteinExistence type="predicted"/>
<dbReference type="Proteomes" id="UP000249757">
    <property type="component" value="Unassembled WGS sequence"/>
</dbReference>
<dbReference type="OrthoDB" id="309640at2759"/>
<dbReference type="GO" id="GO:0019239">
    <property type="term" value="F:deaminase activity"/>
    <property type="evidence" value="ECO:0007669"/>
    <property type="project" value="TreeGrafter"/>
</dbReference>
<reference evidence="2" key="2">
    <citation type="submission" date="2021-05" db="EMBL/GenBank/DDBJ databases">
        <authorList>
            <person name="Moolhuijzen P.M."/>
            <person name="Moffat C.S."/>
        </authorList>
    </citation>
    <scope>NUCLEOTIDE SEQUENCE</scope>
    <source>
        <strain evidence="2">86-124</strain>
    </source>
</reference>
<sequence length="124" mass="13875">MAHLPYCSYPGFGETKREEQWYNQAVHVGDYIEIASQGGWDPETSKIPIDLNEEIDQAFAKVDYTLKHAGGNGWSPVYKIILYLTAVGELSVVAVIRNLKMWLPDHRPILTCIAVNQLGLPGCE</sequence>
<comment type="caution">
    <text evidence="1">The sequence shown here is derived from an EMBL/GenBank/DDBJ whole genome shotgun (WGS) entry which is preliminary data.</text>
</comment>
<evidence type="ECO:0000313" key="4">
    <source>
        <dbReference type="Proteomes" id="UP000249757"/>
    </source>
</evidence>
<dbReference type="Pfam" id="PF01042">
    <property type="entry name" value="Ribonuc_L-PSP"/>
    <property type="match status" value="1"/>
</dbReference>
<reference evidence="2" key="3">
    <citation type="journal article" date="2022" name="bioRxiv">
        <title>A global pangenome for the wheat fungal pathogen Pyrenophora tritici-repentis and prediction of effector protein structural homology.</title>
        <authorList>
            <person name="Moolhuijzen P."/>
            <person name="See P.T."/>
            <person name="Shi G."/>
            <person name="Powell H.R."/>
            <person name="Cockram J."/>
            <person name="Jorgensen L.N."/>
            <person name="Benslimane H."/>
            <person name="Strelkov S.E."/>
            <person name="Turner J."/>
            <person name="Liu Z."/>
            <person name="Moffat C.S."/>
        </authorList>
    </citation>
    <scope>NUCLEOTIDE SEQUENCE</scope>
    <source>
        <strain evidence="2">86-124</strain>
    </source>
</reference>
<evidence type="ECO:0000313" key="2">
    <source>
        <dbReference type="EMBL" id="KAI1513381.1"/>
    </source>
</evidence>
<dbReference type="EMBL" id="NQIK02000001">
    <property type="protein sequence ID" value="KAF7577434.1"/>
    <property type="molecule type" value="Genomic_DNA"/>
</dbReference>
<reference evidence="4" key="4">
    <citation type="journal article" date="2022" name="Microb. Genom.">
        <title>A global pangenome for the wheat fungal pathogen Pyrenophora tritici-repentis and prediction of effector protein structural homology.</title>
        <authorList>
            <person name="Moolhuijzen P.M."/>
            <person name="See P.T."/>
            <person name="Shi G."/>
            <person name="Powell H.R."/>
            <person name="Cockram J."/>
            <person name="Jorgensen L.N."/>
            <person name="Benslimane H."/>
            <person name="Strelkov S.E."/>
            <person name="Turner J."/>
            <person name="Liu Z."/>
            <person name="Moffat C.S."/>
        </authorList>
    </citation>
    <scope>NUCLEOTIDE SEQUENCE [LARGE SCALE GENOMIC DNA]</scope>
</reference>
<reference evidence="1 3" key="1">
    <citation type="journal article" date="2018" name="BMC Genomics">
        <title>Comparative genomics of the wheat fungal pathogen Pyrenophora tritici-repentis reveals chromosomal variations and genome plasticity.</title>
        <authorList>
            <person name="Moolhuijzen P."/>
            <person name="See P.T."/>
            <person name="Hane J.K."/>
            <person name="Shi G."/>
            <person name="Liu Z."/>
            <person name="Oliver R.P."/>
            <person name="Moffat C.S."/>
        </authorList>
    </citation>
    <scope>NUCLEOTIDE SEQUENCE [LARGE SCALE GENOMIC DNA]</scope>
    <source>
        <strain evidence="1">M4</strain>
    </source>
</reference>
<dbReference type="GO" id="GO:0005739">
    <property type="term" value="C:mitochondrion"/>
    <property type="evidence" value="ECO:0007669"/>
    <property type="project" value="TreeGrafter"/>
</dbReference>
<dbReference type="GO" id="GO:0005829">
    <property type="term" value="C:cytosol"/>
    <property type="evidence" value="ECO:0007669"/>
    <property type="project" value="TreeGrafter"/>
</dbReference>
<dbReference type="OMA" id="RMENQIF"/>
<accession>A0A2W1GEY5</accession>
<dbReference type="EMBL" id="NRDI02000009">
    <property type="protein sequence ID" value="KAI1513381.1"/>
    <property type="molecule type" value="Genomic_DNA"/>
</dbReference>
<evidence type="ECO:0000313" key="1">
    <source>
        <dbReference type="EMBL" id="KAF7577434.1"/>
    </source>
</evidence>
<dbReference type="PANTHER" id="PTHR11803">
    <property type="entry name" value="2-IMINOBUTANOATE/2-IMINOPROPANOATE DEAMINASE RIDA"/>
    <property type="match status" value="1"/>
</dbReference>
<dbReference type="SUPFAM" id="SSF55298">
    <property type="entry name" value="YjgF-like"/>
    <property type="match status" value="1"/>
</dbReference>
<dbReference type="Gene3D" id="3.30.1330.40">
    <property type="entry name" value="RutC-like"/>
    <property type="match status" value="1"/>
</dbReference>
<dbReference type="InterPro" id="IPR006175">
    <property type="entry name" value="YjgF/YER057c/UK114"/>
</dbReference>
<dbReference type="AlphaFoldDB" id="A0A2W1GEY5"/>
<gene>
    <name evidence="2" type="ORF">Ptr86124_007283</name>
    <name evidence="1" type="ORF">PtrM4_016740</name>
</gene>
<dbReference type="Proteomes" id="UP000245464">
    <property type="component" value="Chromosome 1"/>
</dbReference>
<protein>
    <submittedName>
        <fullName evidence="1">TdcF, putative translation initiation inhibitor, yjgF family</fullName>
    </submittedName>
    <submittedName>
        <fullName evidence="2">YjgF protein</fullName>
    </submittedName>
</protein>
<organism evidence="1 3">
    <name type="scientific">Pyrenophora tritici-repentis</name>
    <dbReference type="NCBI Taxonomy" id="45151"/>
    <lineage>
        <taxon>Eukaryota</taxon>
        <taxon>Fungi</taxon>
        <taxon>Dikarya</taxon>
        <taxon>Ascomycota</taxon>
        <taxon>Pezizomycotina</taxon>
        <taxon>Dothideomycetes</taxon>
        <taxon>Pleosporomycetidae</taxon>
        <taxon>Pleosporales</taxon>
        <taxon>Pleosporineae</taxon>
        <taxon>Pleosporaceae</taxon>
        <taxon>Pyrenophora</taxon>
    </lineage>
</organism>